<keyword evidence="2" id="KW-1185">Reference proteome</keyword>
<comment type="caution">
    <text evidence="1">The sequence shown here is derived from an EMBL/GenBank/DDBJ whole genome shotgun (WGS) entry which is preliminary data.</text>
</comment>
<dbReference type="Proteomes" id="UP001143543">
    <property type="component" value="Unassembled WGS sequence"/>
</dbReference>
<gene>
    <name evidence="1" type="ORF">Y10_31480</name>
</gene>
<accession>A0ABQ5MNV8</accession>
<proteinExistence type="predicted"/>
<sequence length="189" mass="21269">MLLTVGVSNAQDADVPMAIKNEVSVNLLDLVAAGTLDVGYERFLGGNQSLSLDVSFFDTFGYYDVGYIDKSTGVSARLAYNLYFSKRKEYGGFYFYPMVKYRTGKVSTSEDYYDVQYVGNDVISEQYDFKQKYSIEGFAAGFGVGNKWVLKDKFTLDITANLSRTLGSFDSYYIDSVEFRAGVSFAYRF</sequence>
<dbReference type="EMBL" id="BRVO01000004">
    <property type="protein sequence ID" value="GLB50780.1"/>
    <property type="molecule type" value="Genomic_DNA"/>
</dbReference>
<evidence type="ECO:0008006" key="3">
    <source>
        <dbReference type="Google" id="ProtNLM"/>
    </source>
</evidence>
<organism evidence="1 2">
    <name type="scientific">Neptunitalea lumnitzerae</name>
    <dbReference type="NCBI Taxonomy" id="2965509"/>
    <lineage>
        <taxon>Bacteria</taxon>
        <taxon>Pseudomonadati</taxon>
        <taxon>Bacteroidota</taxon>
        <taxon>Flavobacteriia</taxon>
        <taxon>Flavobacteriales</taxon>
        <taxon>Flavobacteriaceae</taxon>
        <taxon>Neptunitalea</taxon>
    </lineage>
</organism>
<evidence type="ECO:0000313" key="2">
    <source>
        <dbReference type="Proteomes" id="UP001143543"/>
    </source>
</evidence>
<reference evidence="1" key="1">
    <citation type="submission" date="2022-07" db="EMBL/GenBank/DDBJ databases">
        <title>Taxonomy of Novel Oxalotrophic and Methylotrophic Bacteria.</title>
        <authorList>
            <person name="Sahin N."/>
            <person name="Tani A."/>
        </authorList>
    </citation>
    <scope>NUCLEOTIDE SEQUENCE</scope>
    <source>
        <strain evidence="1">Y10</strain>
    </source>
</reference>
<protein>
    <recommendedName>
        <fullName evidence="3">Outer membrane protein beta-barrel domain-containing protein</fullName>
    </recommendedName>
</protein>
<evidence type="ECO:0000313" key="1">
    <source>
        <dbReference type="EMBL" id="GLB50780.1"/>
    </source>
</evidence>
<name>A0ABQ5MNV8_9FLAO</name>